<name>A0ABU6YDK0_9FABA</name>
<evidence type="ECO:0000313" key="2">
    <source>
        <dbReference type="Proteomes" id="UP001341840"/>
    </source>
</evidence>
<dbReference type="EMBL" id="JASCZI010241933">
    <property type="protein sequence ID" value="MED6208487.1"/>
    <property type="molecule type" value="Genomic_DNA"/>
</dbReference>
<comment type="caution">
    <text evidence="1">The sequence shown here is derived from an EMBL/GenBank/DDBJ whole genome shotgun (WGS) entry which is preliminary data.</text>
</comment>
<reference evidence="1 2" key="1">
    <citation type="journal article" date="2023" name="Plants (Basel)">
        <title>Bridging the Gap: Combining Genomics and Transcriptomics Approaches to Understand Stylosanthes scabra, an Orphan Legume from the Brazilian Caatinga.</title>
        <authorList>
            <person name="Ferreira-Neto J.R.C."/>
            <person name="da Silva M.D."/>
            <person name="Binneck E."/>
            <person name="de Melo N.F."/>
            <person name="da Silva R.H."/>
            <person name="de Melo A.L.T.M."/>
            <person name="Pandolfi V."/>
            <person name="Bustamante F.O."/>
            <person name="Brasileiro-Vidal A.C."/>
            <person name="Benko-Iseppon A.M."/>
        </authorList>
    </citation>
    <scope>NUCLEOTIDE SEQUENCE [LARGE SCALE GENOMIC DNA]</scope>
    <source>
        <tissue evidence="1">Leaves</tissue>
    </source>
</reference>
<protein>
    <submittedName>
        <fullName evidence="1">Uncharacterized protein</fullName>
    </submittedName>
</protein>
<accession>A0ABU6YDK0</accession>
<sequence length="78" mass="8408">MTTSTATAMLSDMGSIAVYLSSDGADDGDHEGILKLKEFMPTSRAAIVNECRWPLPHYKPLTSTSVYNGYPLAATIIL</sequence>
<dbReference type="Proteomes" id="UP001341840">
    <property type="component" value="Unassembled WGS sequence"/>
</dbReference>
<keyword evidence="2" id="KW-1185">Reference proteome</keyword>
<evidence type="ECO:0000313" key="1">
    <source>
        <dbReference type="EMBL" id="MED6208487.1"/>
    </source>
</evidence>
<organism evidence="1 2">
    <name type="scientific">Stylosanthes scabra</name>
    <dbReference type="NCBI Taxonomy" id="79078"/>
    <lineage>
        <taxon>Eukaryota</taxon>
        <taxon>Viridiplantae</taxon>
        <taxon>Streptophyta</taxon>
        <taxon>Embryophyta</taxon>
        <taxon>Tracheophyta</taxon>
        <taxon>Spermatophyta</taxon>
        <taxon>Magnoliopsida</taxon>
        <taxon>eudicotyledons</taxon>
        <taxon>Gunneridae</taxon>
        <taxon>Pentapetalae</taxon>
        <taxon>rosids</taxon>
        <taxon>fabids</taxon>
        <taxon>Fabales</taxon>
        <taxon>Fabaceae</taxon>
        <taxon>Papilionoideae</taxon>
        <taxon>50 kb inversion clade</taxon>
        <taxon>dalbergioids sensu lato</taxon>
        <taxon>Dalbergieae</taxon>
        <taxon>Pterocarpus clade</taxon>
        <taxon>Stylosanthes</taxon>
    </lineage>
</organism>
<proteinExistence type="predicted"/>
<gene>
    <name evidence="1" type="ORF">PIB30_045492</name>
</gene>